<comment type="subcellular location">
    <subcellularLocation>
        <location evidence="3">Cytoplasm</location>
    </subcellularLocation>
</comment>
<sequence length="502" mass="57485">MYMYLPVEVTRSRQNFENVYQSTPAGAYTNYVSPLPHAQYNQNLLQSLPISNTTPAQRAIHSVLGYACPSLYPQIPPPTAAAIACLKESIRTDILQKLNHSSFSSSSSSSPLGPTDMNNQSFHHDSQSPVNWNSQLGKRGRYGDTPESSSSKKAKMKGKNEQESRTESPHHMALGGALPEVTNSIWRYFLQNQQSEEVYQKKILLRKCLYAVLQGVFPYCGLYIVGSSMNGFGNTRSDMDLCLMVSNKIIDQKREATDILFNIHRALRKCSFISNANVIRAKVPILKFRDKISTVDCDLNINNSVGIRNTHLLKYYACMDWRVRPLMLFIKHWARYHDINDARKTTISSYSFGLMLIHYLQDGCDPPVLPALHKLHPEMFSSTSDIRQLKLNENLKFETKNNQSLGELFLGFLDYYSNKFDYENFAISVRLGSKIPKRVIAQQTDNIRQWKYLCIEEPFDLSNTARAVYDDYAFIRIRRVFRVSFHKLNQKKHIGAILSQPF</sequence>
<evidence type="ECO:0000256" key="8">
    <source>
        <dbReference type="ARBA" id="ARBA00038491"/>
    </source>
</evidence>
<dbReference type="GO" id="GO:1990817">
    <property type="term" value="F:poly(A) RNA polymerase activity"/>
    <property type="evidence" value="ECO:0007669"/>
    <property type="project" value="TreeGrafter"/>
</dbReference>
<keyword evidence="13" id="KW-1185">Reference proteome</keyword>
<dbReference type="InterPro" id="IPR043519">
    <property type="entry name" value="NT_sf"/>
</dbReference>
<dbReference type="SUPFAM" id="SSF81301">
    <property type="entry name" value="Nucleotidyltransferase"/>
    <property type="match status" value="1"/>
</dbReference>
<dbReference type="EMBL" id="JAZGQO010000013">
    <property type="protein sequence ID" value="KAK6171974.1"/>
    <property type="molecule type" value="Genomic_DNA"/>
</dbReference>
<dbReference type="InterPro" id="IPR054708">
    <property type="entry name" value="MTPAP-like_central"/>
</dbReference>
<feature type="domain" description="PAP-associated" evidence="10">
    <location>
        <begin position="404"/>
        <end position="463"/>
    </location>
</feature>
<dbReference type="PANTHER" id="PTHR12271:SF40">
    <property type="entry name" value="POLY(A) RNA POLYMERASE GLD2"/>
    <property type="match status" value="1"/>
</dbReference>
<keyword evidence="7" id="KW-0460">Magnesium</keyword>
<evidence type="ECO:0000256" key="7">
    <source>
        <dbReference type="ARBA" id="ARBA00022842"/>
    </source>
</evidence>
<dbReference type="GO" id="GO:0005737">
    <property type="term" value="C:cytoplasm"/>
    <property type="evidence" value="ECO:0007669"/>
    <property type="project" value="UniProtKB-SubCell"/>
</dbReference>
<evidence type="ECO:0000256" key="4">
    <source>
        <dbReference type="ARBA" id="ARBA00022490"/>
    </source>
</evidence>
<proteinExistence type="inferred from homology"/>
<evidence type="ECO:0000259" key="11">
    <source>
        <dbReference type="Pfam" id="PF22600"/>
    </source>
</evidence>
<name>A0AAN8PAS7_PATCE</name>
<dbReference type="SUPFAM" id="SSF81631">
    <property type="entry name" value="PAP/OAS1 substrate-binding domain"/>
    <property type="match status" value="1"/>
</dbReference>
<dbReference type="Proteomes" id="UP001347796">
    <property type="component" value="Unassembled WGS sequence"/>
</dbReference>
<evidence type="ECO:0000256" key="2">
    <source>
        <dbReference type="ARBA" id="ARBA00001946"/>
    </source>
</evidence>
<feature type="compositionally biased region" description="Polar residues" evidence="9">
    <location>
        <begin position="116"/>
        <end position="136"/>
    </location>
</feature>
<comment type="cofactor">
    <cofactor evidence="2">
        <name>Mg(2+)</name>
        <dbReference type="ChEBI" id="CHEBI:18420"/>
    </cofactor>
</comment>
<dbReference type="GO" id="GO:0031123">
    <property type="term" value="P:RNA 3'-end processing"/>
    <property type="evidence" value="ECO:0007669"/>
    <property type="project" value="TreeGrafter"/>
</dbReference>
<evidence type="ECO:0000259" key="10">
    <source>
        <dbReference type="Pfam" id="PF03828"/>
    </source>
</evidence>
<dbReference type="Pfam" id="PF22600">
    <property type="entry name" value="MTPAP-like_central"/>
    <property type="match status" value="1"/>
</dbReference>
<evidence type="ECO:0000256" key="1">
    <source>
        <dbReference type="ARBA" id="ARBA00001936"/>
    </source>
</evidence>
<feature type="region of interest" description="Disordered" evidence="9">
    <location>
        <begin position="101"/>
        <end position="173"/>
    </location>
</feature>
<protein>
    <submittedName>
        <fullName evidence="12">Uncharacterized protein</fullName>
    </submittedName>
</protein>
<evidence type="ECO:0000313" key="13">
    <source>
        <dbReference type="Proteomes" id="UP001347796"/>
    </source>
</evidence>
<feature type="compositionally biased region" description="Low complexity" evidence="9">
    <location>
        <begin position="101"/>
        <end position="110"/>
    </location>
</feature>
<dbReference type="AlphaFoldDB" id="A0AAN8PAS7"/>
<accession>A0AAN8PAS7</accession>
<dbReference type="Pfam" id="PF03828">
    <property type="entry name" value="PAP_assoc"/>
    <property type="match status" value="1"/>
</dbReference>
<comment type="similarity">
    <text evidence="8">Belongs to the DNA polymerase type-B-like family. GLD2 subfamily.</text>
</comment>
<keyword evidence="4" id="KW-0963">Cytoplasm</keyword>
<comment type="cofactor">
    <cofactor evidence="1">
        <name>Mn(2+)</name>
        <dbReference type="ChEBI" id="CHEBI:29035"/>
    </cofactor>
</comment>
<evidence type="ECO:0000256" key="9">
    <source>
        <dbReference type="SAM" id="MobiDB-lite"/>
    </source>
</evidence>
<gene>
    <name evidence="12" type="ORF">SNE40_018389</name>
</gene>
<dbReference type="CDD" id="cd05402">
    <property type="entry name" value="NT_PAP_TUTase"/>
    <property type="match status" value="1"/>
</dbReference>
<evidence type="ECO:0000256" key="6">
    <source>
        <dbReference type="ARBA" id="ARBA00022723"/>
    </source>
</evidence>
<comment type="caution">
    <text evidence="12">The sequence shown here is derived from an EMBL/GenBank/DDBJ whole genome shotgun (WGS) entry which is preliminary data.</text>
</comment>
<evidence type="ECO:0000256" key="3">
    <source>
        <dbReference type="ARBA" id="ARBA00004496"/>
    </source>
</evidence>
<dbReference type="Gene3D" id="1.10.1410.10">
    <property type="match status" value="1"/>
</dbReference>
<dbReference type="GO" id="GO:0046872">
    <property type="term" value="F:metal ion binding"/>
    <property type="evidence" value="ECO:0007669"/>
    <property type="project" value="UniProtKB-KW"/>
</dbReference>
<organism evidence="12 13">
    <name type="scientific">Patella caerulea</name>
    <name type="common">Rayed Mediterranean limpet</name>
    <dbReference type="NCBI Taxonomy" id="87958"/>
    <lineage>
        <taxon>Eukaryota</taxon>
        <taxon>Metazoa</taxon>
        <taxon>Spiralia</taxon>
        <taxon>Lophotrochozoa</taxon>
        <taxon>Mollusca</taxon>
        <taxon>Gastropoda</taxon>
        <taxon>Patellogastropoda</taxon>
        <taxon>Patelloidea</taxon>
        <taxon>Patellidae</taxon>
        <taxon>Patella</taxon>
    </lineage>
</organism>
<reference evidence="12 13" key="1">
    <citation type="submission" date="2024-01" db="EMBL/GenBank/DDBJ databases">
        <title>The genome of the rayed Mediterranean limpet Patella caerulea (Linnaeus, 1758).</title>
        <authorList>
            <person name="Anh-Thu Weber A."/>
            <person name="Halstead-Nussloch G."/>
        </authorList>
    </citation>
    <scope>NUCLEOTIDE SEQUENCE [LARGE SCALE GENOMIC DNA]</scope>
    <source>
        <strain evidence="12">AATW-2023a</strain>
        <tissue evidence="12">Whole specimen</tissue>
    </source>
</reference>
<dbReference type="Gene3D" id="3.30.460.10">
    <property type="entry name" value="Beta Polymerase, domain 2"/>
    <property type="match status" value="1"/>
</dbReference>
<evidence type="ECO:0000256" key="5">
    <source>
        <dbReference type="ARBA" id="ARBA00022679"/>
    </source>
</evidence>
<evidence type="ECO:0000313" key="12">
    <source>
        <dbReference type="EMBL" id="KAK6171974.1"/>
    </source>
</evidence>
<feature type="compositionally biased region" description="Basic and acidic residues" evidence="9">
    <location>
        <begin position="158"/>
        <end position="170"/>
    </location>
</feature>
<feature type="domain" description="Poly(A) RNA polymerase mitochondrial-like central palm" evidence="11">
    <location>
        <begin position="182"/>
        <end position="317"/>
    </location>
</feature>
<dbReference type="PANTHER" id="PTHR12271">
    <property type="entry name" value="POLY A POLYMERASE CID PAP -RELATED"/>
    <property type="match status" value="1"/>
</dbReference>
<dbReference type="InterPro" id="IPR002058">
    <property type="entry name" value="PAP_assoc"/>
</dbReference>
<keyword evidence="6" id="KW-0479">Metal-binding</keyword>
<keyword evidence="5" id="KW-0808">Transferase</keyword>